<dbReference type="PIRSF" id="PIRSF001589">
    <property type="entry name" value="Asn_synthetase_glu-h"/>
    <property type="match status" value="1"/>
</dbReference>
<evidence type="ECO:0000256" key="4">
    <source>
        <dbReference type="ARBA" id="ARBA00022741"/>
    </source>
</evidence>
<sequence length="659" mass="70993">MGPAERYPTDRGHRARNRPPCPADLACGDRPAHRHSPRRNRELTVCGIAGLLRPPRPTPAGDPDRVLVTAMAAAMVHRGPHDQGIWQDGPLTLGHRRLAICDLSPGGHQPMTYRHLTITYNGELYNQAALRARLSPTVPLTSCDTQVVLAAWLQWGPAALEQMEGMFAFALWDVHQQRLTLARDRLGHKPLYLYSPAGGGIAFASEVDALLTLPDLPRRPHLPALHAQLLASPALAADPQATAVEAVTALPPGSLLSIGPDGRPARRTYWRPPTPHSGHDTGSGAGPPSTRRGRAAGGLGSHVIRATTAMLMGDVPAGVLLSGGLDSSVLTVIAARRASPAAPLHTFTLAYPGDAARPGSDLAHARAVAEQLAPRVALHQVPRTDTLALDDIDAVLDPAVLPDDPRHPAILATYQAAAGHGLRIVLNGQGTDELMSGYLTRPWFRHLLHPDAFAGLPASRQARALTPDVLADRGGVHARLLQLYQSMPATPLERAQHLLTATQIPHILRFEDRLAMRAGIEARFPYLDDRLVGWCLRHPQSIHIAGHSAPGGAQGKALLRRAFSPLLPAPVITRPKQVLPHPAARPLQQSLAALARDHHRDLAADPLIGHLFTLPNPSELDRLPASTLFQILGTWRWHLHLTRPPAPPRPRPLPGQAIN</sequence>
<evidence type="ECO:0000313" key="14">
    <source>
        <dbReference type="Proteomes" id="UP000282674"/>
    </source>
</evidence>
<dbReference type="Gene3D" id="3.40.50.620">
    <property type="entry name" value="HUPs"/>
    <property type="match status" value="1"/>
</dbReference>
<dbReference type="InterPro" id="IPR017932">
    <property type="entry name" value="GATase_2_dom"/>
</dbReference>
<comment type="catalytic activity">
    <reaction evidence="8">
        <text>L-aspartate + L-glutamine + ATP + H2O = L-asparagine + L-glutamate + AMP + diphosphate + H(+)</text>
        <dbReference type="Rhea" id="RHEA:12228"/>
        <dbReference type="ChEBI" id="CHEBI:15377"/>
        <dbReference type="ChEBI" id="CHEBI:15378"/>
        <dbReference type="ChEBI" id="CHEBI:29985"/>
        <dbReference type="ChEBI" id="CHEBI:29991"/>
        <dbReference type="ChEBI" id="CHEBI:30616"/>
        <dbReference type="ChEBI" id="CHEBI:33019"/>
        <dbReference type="ChEBI" id="CHEBI:58048"/>
        <dbReference type="ChEBI" id="CHEBI:58359"/>
        <dbReference type="ChEBI" id="CHEBI:456215"/>
        <dbReference type="EC" id="6.3.5.4"/>
    </reaction>
</comment>
<keyword evidence="5 10" id="KW-0067">ATP-binding</keyword>
<proteinExistence type="inferred from homology"/>
<dbReference type="CDD" id="cd00712">
    <property type="entry name" value="AsnB"/>
    <property type="match status" value="1"/>
</dbReference>
<dbReference type="Pfam" id="PF13522">
    <property type="entry name" value="GATase_6"/>
    <property type="match status" value="1"/>
</dbReference>
<dbReference type="PANTHER" id="PTHR43284">
    <property type="entry name" value="ASPARAGINE SYNTHETASE (GLUTAMINE-HYDROLYZING)"/>
    <property type="match status" value="1"/>
</dbReference>
<dbReference type="AlphaFoldDB" id="A0A3M2LXD0"/>
<feature type="binding site" evidence="10">
    <location>
        <position position="320"/>
    </location>
    <ligand>
        <name>ATP</name>
        <dbReference type="ChEBI" id="CHEBI:30616"/>
    </ligand>
</feature>
<comment type="caution">
    <text evidence="13">The sequence shown here is derived from an EMBL/GenBank/DDBJ whole genome shotgun (WGS) entry which is preliminary data.</text>
</comment>
<keyword evidence="6 9" id="KW-0061">Asparagine biosynthesis</keyword>
<evidence type="ECO:0000256" key="2">
    <source>
        <dbReference type="ARBA" id="ARBA00005752"/>
    </source>
</evidence>
<protein>
    <recommendedName>
        <fullName evidence="3">asparagine synthase (glutamine-hydrolyzing)</fullName>
        <ecNumber evidence="3">6.3.5.4</ecNumber>
    </recommendedName>
</protein>
<keyword evidence="4 10" id="KW-0547">Nucleotide-binding</keyword>
<dbReference type="GO" id="GO:0005524">
    <property type="term" value="F:ATP binding"/>
    <property type="evidence" value="ECO:0007669"/>
    <property type="project" value="UniProtKB-KW"/>
</dbReference>
<dbReference type="PROSITE" id="PS51278">
    <property type="entry name" value="GATASE_TYPE_2"/>
    <property type="match status" value="1"/>
</dbReference>
<feature type="active site" description="For GATase activity" evidence="9">
    <location>
        <position position="46"/>
    </location>
</feature>
<dbReference type="Pfam" id="PF00733">
    <property type="entry name" value="Asn_synthase"/>
    <property type="match status" value="1"/>
</dbReference>
<evidence type="ECO:0000256" key="11">
    <source>
        <dbReference type="SAM" id="MobiDB-lite"/>
    </source>
</evidence>
<evidence type="ECO:0000256" key="6">
    <source>
        <dbReference type="ARBA" id="ARBA00022888"/>
    </source>
</evidence>
<dbReference type="GO" id="GO:0004066">
    <property type="term" value="F:asparagine synthase (glutamine-hydrolyzing) activity"/>
    <property type="evidence" value="ECO:0007669"/>
    <property type="project" value="UniProtKB-EC"/>
</dbReference>
<evidence type="ECO:0000259" key="12">
    <source>
        <dbReference type="PROSITE" id="PS51278"/>
    </source>
</evidence>
<evidence type="ECO:0000256" key="7">
    <source>
        <dbReference type="ARBA" id="ARBA00022962"/>
    </source>
</evidence>
<evidence type="ECO:0000256" key="9">
    <source>
        <dbReference type="PIRSR" id="PIRSR001589-1"/>
    </source>
</evidence>
<dbReference type="InterPro" id="IPR033738">
    <property type="entry name" value="AsnB_N"/>
</dbReference>
<evidence type="ECO:0000256" key="3">
    <source>
        <dbReference type="ARBA" id="ARBA00012737"/>
    </source>
</evidence>
<evidence type="ECO:0000256" key="8">
    <source>
        <dbReference type="ARBA" id="ARBA00048741"/>
    </source>
</evidence>
<evidence type="ECO:0000256" key="10">
    <source>
        <dbReference type="PIRSR" id="PIRSR001589-2"/>
    </source>
</evidence>
<organism evidence="13 14">
    <name type="scientific">Actinomadura harenae</name>
    <dbReference type="NCBI Taxonomy" id="2483351"/>
    <lineage>
        <taxon>Bacteria</taxon>
        <taxon>Bacillati</taxon>
        <taxon>Actinomycetota</taxon>
        <taxon>Actinomycetes</taxon>
        <taxon>Streptosporangiales</taxon>
        <taxon>Thermomonosporaceae</taxon>
        <taxon>Actinomadura</taxon>
    </lineage>
</organism>
<dbReference type="CDD" id="cd01991">
    <property type="entry name" value="Asn_synthase_B_C"/>
    <property type="match status" value="1"/>
</dbReference>
<comment type="similarity">
    <text evidence="2">Belongs to the asparagine synthetase family.</text>
</comment>
<dbReference type="SUPFAM" id="SSF56235">
    <property type="entry name" value="N-terminal nucleophile aminohydrolases (Ntn hydrolases)"/>
    <property type="match status" value="1"/>
</dbReference>
<dbReference type="GO" id="GO:0005829">
    <property type="term" value="C:cytosol"/>
    <property type="evidence" value="ECO:0007669"/>
    <property type="project" value="TreeGrafter"/>
</dbReference>
<reference evidence="13 14" key="1">
    <citation type="submission" date="2018-10" db="EMBL/GenBank/DDBJ databases">
        <title>Isolation from soil.</title>
        <authorList>
            <person name="Hu J."/>
        </authorList>
    </citation>
    <scope>NUCLEOTIDE SEQUENCE [LARGE SCALE GENOMIC DNA]</scope>
    <source>
        <strain evidence="13 14">NEAU-Ht49</strain>
    </source>
</reference>
<comment type="pathway">
    <text evidence="1">Amino-acid biosynthesis; L-asparagine biosynthesis; L-asparagine from L-aspartate (L-Gln route): step 1/1.</text>
</comment>
<dbReference type="Gene3D" id="3.60.20.10">
    <property type="entry name" value="Glutamine Phosphoribosylpyrophosphate, subunit 1, domain 1"/>
    <property type="match status" value="1"/>
</dbReference>
<dbReference type="InterPro" id="IPR051786">
    <property type="entry name" value="ASN_synthetase/amidase"/>
</dbReference>
<evidence type="ECO:0000256" key="5">
    <source>
        <dbReference type="ARBA" id="ARBA00022840"/>
    </source>
</evidence>
<dbReference type="EMBL" id="RFFG01000036">
    <property type="protein sequence ID" value="RMI42091.1"/>
    <property type="molecule type" value="Genomic_DNA"/>
</dbReference>
<evidence type="ECO:0000256" key="1">
    <source>
        <dbReference type="ARBA" id="ARBA00005187"/>
    </source>
</evidence>
<dbReference type="InterPro" id="IPR014729">
    <property type="entry name" value="Rossmann-like_a/b/a_fold"/>
</dbReference>
<dbReference type="InterPro" id="IPR006426">
    <property type="entry name" value="Asn_synth_AEB"/>
</dbReference>
<dbReference type="InterPro" id="IPR001962">
    <property type="entry name" value="Asn_synthase"/>
</dbReference>
<dbReference type="GO" id="GO:0006529">
    <property type="term" value="P:asparagine biosynthetic process"/>
    <property type="evidence" value="ECO:0007669"/>
    <property type="project" value="UniProtKB-KW"/>
</dbReference>
<accession>A0A3M2LXD0</accession>
<feature type="region of interest" description="Disordered" evidence="11">
    <location>
        <begin position="1"/>
        <end position="39"/>
    </location>
</feature>
<dbReference type="PANTHER" id="PTHR43284:SF1">
    <property type="entry name" value="ASPARAGINE SYNTHETASE"/>
    <property type="match status" value="1"/>
</dbReference>
<dbReference type="NCBIfam" id="TIGR01536">
    <property type="entry name" value="asn_synth_AEB"/>
    <property type="match status" value="1"/>
</dbReference>
<dbReference type="Proteomes" id="UP000282674">
    <property type="component" value="Unassembled WGS sequence"/>
</dbReference>
<name>A0A3M2LXD0_9ACTN</name>
<dbReference type="InterPro" id="IPR029055">
    <property type="entry name" value="Ntn_hydrolases_N"/>
</dbReference>
<keyword evidence="7 9" id="KW-0315">Glutamine amidotransferase</keyword>
<keyword evidence="9" id="KW-0028">Amino-acid biosynthesis</keyword>
<keyword evidence="14" id="KW-1185">Reference proteome</keyword>
<dbReference type="SUPFAM" id="SSF52402">
    <property type="entry name" value="Adenine nucleotide alpha hydrolases-like"/>
    <property type="match status" value="1"/>
</dbReference>
<dbReference type="EC" id="6.3.5.4" evidence="3"/>
<feature type="domain" description="Glutamine amidotransferase type-2" evidence="12">
    <location>
        <begin position="46"/>
        <end position="261"/>
    </location>
</feature>
<keyword evidence="13" id="KW-0436">Ligase</keyword>
<evidence type="ECO:0000313" key="13">
    <source>
        <dbReference type="EMBL" id="RMI42091.1"/>
    </source>
</evidence>
<feature type="region of interest" description="Disordered" evidence="11">
    <location>
        <begin position="255"/>
        <end position="297"/>
    </location>
</feature>
<feature type="binding site" evidence="10">
    <location>
        <position position="144"/>
    </location>
    <ligand>
        <name>L-glutamine</name>
        <dbReference type="ChEBI" id="CHEBI:58359"/>
    </ligand>
</feature>
<gene>
    <name evidence="13" type="primary">asnB</name>
    <name evidence="13" type="ORF">EBO15_20790</name>
</gene>